<comment type="caution">
    <text evidence="1">The sequence shown here is derived from an EMBL/GenBank/DDBJ whole genome shotgun (WGS) entry which is preliminary data.</text>
</comment>
<keyword evidence="2" id="KW-1185">Reference proteome</keyword>
<reference evidence="1 2" key="1">
    <citation type="submission" date="2015-01" db="EMBL/GenBank/DDBJ databases">
        <title>Evolution of Trichinella species and genotypes.</title>
        <authorList>
            <person name="Korhonen P.K."/>
            <person name="Edoardo P."/>
            <person name="Giuseppe L.R."/>
            <person name="Gasser R.B."/>
        </authorList>
    </citation>
    <scope>NUCLEOTIDE SEQUENCE [LARGE SCALE GENOMIC DNA]</scope>
    <source>
        <strain evidence="1">ISS470</strain>
    </source>
</reference>
<dbReference type="EMBL" id="JYDT01000152">
    <property type="protein sequence ID" value="KRY83081.1"/>
    <property type="molecule type" value="Genomic_DNA"/>
</dbReference>
<proteinExistence type="predicted"/>
<accession>A0A0V1FAH0</accession>
<sequence>MESGWGGAISKRRRADIFERLVSSETLIRCQTGSTELDEPLESIITESTLDQMQGAKNALSDYCSDKNSIVHLSLLPRWTVAKTIVQRTLGEWDLNCAGAEPIAPCHCLQNRRTPDGQRLTRSAPRSS</sequence>
<dbReference type="Proteomes" id="UP000054995">
    <property type="component" value="Unassembled WGS sequence"/>
</dbReference>
<organism evidence="1 2">
    <name type="scientific">Trichinella pseudospiralis</name>
    <name type="common">Parasitic roundworm</name>
    <dbReference type="NCBI Taxonomy" id="6337"/>
    <lineage>
        <taxon>Eukaryota</taxon>
        <taxon>Metazoa</taxon>
        <taxon>Ecdysozoa</taxon>
        <taxon>Nematoda</taxon>
        <taxon>Enoplea</taxon>
        <taxon>Dorylaimia</taxon>
        <taxon>Trichinellida</taxon>
        <taxon>Trichinellidae</taxon>
        <taxon>Trichinella</taxon>
    </lineage>
</organism>
<gene>
    <name evidence="1" type="ORF">T4D_1100</name>
</gene>
<evidence type="ECO:0000313" key="2">
    <source>
        <dbReference type="Proteomes" id="UP000054995"/>
    </source>
</evidence>
<name>A0A0V1FAH0_TRIPS</name>
<protein>
    <submittedName>
        <fullName evidence="1">Uncharacterized protein</fullName>
    </submittedName>
</protein>
<evidence type="ECO:0000313" key="1">
    <source>
        <dbReference type="EMBL" id="KRY83081.1"/>
    </source>
</evidence>